<accession>A0A0D8B6R1</accession>
<dbReference type="Gene3D" id="3.10.180.10">
    <property type="entry name" value="2,3-Dihydroxybiphenyl 1,2-Dioxygenase, domain 1"/>
    <property type="match status" value="1"/>
</dbReference>
<evidence type="ECO:0000313" key="2">
    <source>
        <dbReference type="EMBL" id="KJE19624.1"/>
    </source>
</evidence>
<dbReference type="InterPro" id="IPR029068">
    <property type="entry name" value="Glyas_Bleomycin-R_OHBP_Dase"/>
</dbReference>
<dbReference type="CDD" id="cd06587">
    <property type="entry name" value="VOC"/>
    <property type="match status" value="1"/>
</dbReference>
<dbReference type="Proteomes" id="UP000032545">
    <property type="component" value="Unassembled WGS sequence"/>
</dbReference>
<keyword evidence="3" id="KW-1185">Reference proteome</keyword>
<name>A0A0D8B6R1_9ACTN</name>
<dbReference type="InterPro" id="IPR041581">
    <property type="entry name" value="Glyoxalase_6"/>
</dbReference>
<evidence type="ECO:0000313" key="3">
    <source>
        <dbReference type="Proteomes" id="UP000032545"/>
    </source>
</evidence>
<dbReference type="SUPFAM" id="SSF54593">
    <property type="entry name" value="Glyoxalase/Bleomycin resistance protein/Dihydroxybiphenyl dioxygenase"/>
    <property type="match status" value="1"/>
</dbReference>
<dbReference type="GO" id="GO:0016829">
    <property type="term" value="F:lyase activity"/>
    <property type="evidence" value="ECO:0007669"/>
    <property type="project" value="UniProtKB-KW"/>
</dbReference>
<reference evidence="3" key="1">
    <citation type="submission" date="2015-02" db="EMBL/GenBank/DDBJ databases">
        <title>Draft Genome of Frankia sp. CpI1-S.</title>
        <authorList>
            <person name="Oshone R.T."/>
            <person name="Ngom M."/>
            <person name="Ghodhbane-Gtari F."/>
            <person name="Gtari M."/>
            <person name="Morris K."/>
            <person name="Thomas K."/>
            <person name="Sen A."/>
            <person name="Tisa L.S."/>
        </authorList>
    </citation>
    <scope>NUCLEOTIDE SEQUENCE [LARGE SCALE GENOMIC DNA]</scope>
    <source>
        <strain evidence="3">CpI1-S</strain>
    </source>
</reference>
<dbReference type="Pfam" id="PF18029">
    <property type="entry name" value="Glyoxalase_6"/>
    <property type="match status" value="1"/>
</dbReference>
<comment type="caution">
    <text evidence="2">The sequence shown here is derived from an EMBL/GenBank/DDBJ whole genome shotgun (WGS) entry which is preliminary data.</text>
</comment>
<keyword evidence="2" id="KW-0456">Lyase</keyword>
<feature type="domain" description="Glyoxalase-like" evidence="1">
    <location>
        <begin position="8"/>
        <end position="118"/>
    </location>
</feature>
<evidence type="ECO:0000259" key="1">
    <source>
        <dbReference type="Pfam" id="PF18029"/>
    </source>
</evidence>
<dbReference type="PANTHER" id="PTHR35908">
    <property type="entry name" value="HYPOTHETICAL FUSION PROTEIN"/>
    <property type="match status" value="1"/>
</dbReference>
<dbReference type="OrthoDB" id="5524593at2"/>
<protein>
    <submittedName>
        <fullName evidence="2">Lactoylglutathione lyase family protein</fullName>
    </submittedName>
</protein>
<sequence length="131" mass="14416">MTSLIRNIEFDCADAYALGSFWAEVLGGVLYEDDRPEVPEVLVSTGEGGGPGLLFLAVPEGKKVKNRLHLDLQPQDRSRDEEVERLLGLGAKLVTDFRKPDGTGWVVMIDVEGNEFCVERSPAERILTGDI</sequence>
<reference evidence="2 3" key="2">
    <citation type="journal article" date="2016" name="Genome Announc.">
        <title>Permanent Draft Genome Sequences for Two Variants of Frankia sp. Strain CpI1, the First Frankia Strain Isolated from Root Nodules of Comptonia peregrina.</title>
        <authorList>
            <person name="Oshone R."/>
            <person name="Hurst S.G.IV."/>
            <person name="Abebe-Akele F."/>
            <person name="Simpson S."/>
            <person name="Morris K."/>
            <person name="Thomas W.K."/>
            <person name="Tisa L.S."/>
        </authorList>
    </citation>
    <scope>NUCLEOTIDE SEQUENCE [LARGE SCALE GENOMIC DNA]</scope>
    <source>
        <strain evidence="3">CpI1-S</strain>
    </source>
</reference>
<dbReference type="AlphaFoldDB" id="A0A0D8B6R1"/>
<dbReference type="RefSeq" id="WP_044888509.1">
    <property type="nucleotide sequence ID" value="NZ_JYFN01000093.1"/>
</dbReference>
<proteinExistence type="predicted"/>
<dbReference type="EMBL" id="JYFN01000093">
    <property type="protein sequence ID" value="KJE19624.1"/>
    <property type="molecule type" value="Genomic_DNA"/>
</dbReference>
<dbReference type="PATRIC" id="fig|1502723.3.peg.7059"/>
<organism evidence="2 3">
    <name type="scientific">Frankia torreyi</name>
    <dbReference type="NCBI Taxonomy" id="1856"/>
    <lineage>
        <taxon>Bacteria</taxon>
        <taxon>Bacillati</taxon>
        <taxon>Actinomycetota</taxon>
        <taxon>Actinomycetes</taxon>
        <taxon>Frankiales</taxon>
        <taxon>Frankiaceae</taxon>
        <taxon>Frankia</taxon>
    </lineage>
</organism>
<gene>
    <name evidence="2" type="ORF">FF36_06109</name>
</gene>
<dbReference type="PANTHER" id="PTHR35908:SF1">
    <property type="entry name" value="CONSERVED PROTEIN"/>
    <property type="match status" value="1"/>
</dbReference>